<dbReference type="HOGENOM" id="CLU_2228104_0_0_1"/>
<dbReference type="OrthoDB" id="10642255at2759"/>
<dbReference type="AlphaFoldDB" id="F6HAK8"/>
<feature type="region of interest" description="Disordered" evidence="1">
    <location>
        <begin position="45"/>
        <end position="106"/>
    </location>
</feature>
<evidence type="ECO:0000256" key="1">
    <source>
        <dbReference type="SAM" id="MobiDB-lite"/>
    </source>
</evidence>
<reference evidence="3" key="1">
    <citation type="journal article" date="2007" name="Nature">
        <title>The grapevine genome sequence suggests ancestral hexaploidization in major angiosperm phyla.</title>
        <authorList>
            <consortium name="The French-Italian Public Consortium for Grapevine Genome Characterization."/>
            <person name="Jaillon O."/>
            <person name="Aury J.-M."/>
            <person name="Noel B."/>
            <person name="Policriti A."/>
            <person name="Clepet C."/>
            <person name="Casagrande A."/>
            <person name="Choisne N."/>
            <person name="Aubourg S."/>
            <person name="Vitulo N."/>
            <person name="Jubin C."/>
            <person name="Vezzi A."/>
            <person name="Legeai F."/>
            <person name="Hugueney P."/>
            <person name="Dasilva C."/>
            <person name="Horner D."/>
            <person name="Mica E."/>
            <person name="Jublot D."/>
            <person name="Poulain J."/>
            <person name="Bruyere C."/>
            <person name="Billault A."/>
            <person name="Segurens B."/>
            <person name="Gouyvenoux M."/>
            <person name="Ugarte E."/>
            <person name="Cattonaro F."/>
            <person name="Anthouard V."/>
            <person name="Vico V."/>
            <person name="Del Fabbro C."/>
            <person name="Alaux M."/>
            <person name="Di Gaspero G."/>
            <person name="Dumas V."/>
            <person name="Felice N."/>
            <person name="Paillard S."/>
            <person name="Juman I."/>
            <person name="Moroldo M."/>
            <person name="Scalabrin S."/>
            <person name="Canaguier A."/>
            <person name="Le Clainche I."/>
            <person name="Malacrida G."/>
            <person name="Durand E."/>
            <person name="Pesole G."/>
            <person name="Laucou V."/>
            <person name="Chatelet P."/>
            <person name="Merdinoglu D."/>
            <person name="Delledonne M."/>
            <person name="Pezzotti M."/>
            <person name="Lecharny A."/>
            <person name="Scarpelli C."/>
            <person name="Artiguenave F."/>
            <person name="Pe M.E."/>
            <person name="Valle G."/>
            <person name="Morgante M."/>
            <person name="Caboche M."/>
            <person name="Adam-Blondon A.-F."/>
            <person name="Weissenbach J."/>
            <person name="Quetier F."/>
            <person name="Wincker P."/>
        </authorList>
    </citation>
    <scope>NUCLEOTIDE SEQUENCE [LARGE SCALE GENOMIC DNA]</scope>
    <source>
        <strain evidence="3">cv. Pinot noir / PN40024</strain>
    </source>
</reference>
<evidence type="ECO:0000313" key="3">
    <source>
        <dbReference type="Proteomes" id="UP000009183"/>
    </source>
</evidence>
<organism evidence="2 3">
    <name type="scientific">Vitis vinifera</name>
    <name type="common">Grape</name>
    <dbReference type="NCBI Taxonomy" id="29760"/>
    <lineage>
        <taxon>Eukaryota</taxon>
        <taxon>Viridiplantae</taxon>
        <taxon>Streptophyta</taxon>
        <taxon>Embryophyta</taxon>
        <taxon>Tracheophyta</taxon>
        <taxon>Spermatophyta</taxon>
        <taxon>Magnoliopsida</taxon>
        <taxon>eudicotyledons</taxon>
        <taxon>Gunneridae</taxon>
        <taxon>Pentapetalae</taxon>
        <taxon>rosids</taxon>
        <taxon>Vitales</taxon>
        <taxon>Vitaceae</taxon>
        <taxon>Viteae</taxon>
        <taxon>Vitis</taxon>
    </lineage>
</organism>
<dbReference type="eggNOG" id="KOG4204">
    <property type="taxonomic scope" value="Eukaryota"/>
</dbReference>
<protein>
    <submittedName>
        <fullName evidence="2">Uncharacterized protein</fullName>
    </submittedName>
</protein>
<dbReference type="EMBL" id="FN595506">
    <property type="protein sequence ID" value="CCB49265.1"/>
    <property type="molecule type" value="Genomic_DNA"/>
</dbReference>
<dbReference type="Proteomes" id="UP000009183">
    <property type="component" value="Chromosome 16"/>
</dbReference>
<dbReference type="InParanoid" id="F6HAK8"/>
<dbReference type="STRING" id="29760.F6HAK8"/>
<keyword evidence="3" id="KW-1185">Reference proteome</keyword>
<evidence type="ECO:0000313" key="2">
    <source>
        <dbReference type="EMBL" id="CCB49265.1"/>
    </source>
</evidence>
<feature type="region of interest" description="Disordered" evidence="1">
    <location>
        <begin position="1"/>
        <end position="30"/>
    </location>
</feature>
<name>F6HAK8_VITVI</name>
<sequence>MSGPFPRESVGPSKIEKEKGELSPNGDFEEDSLVVYGDASTQVVPLAKHSPEMRQFQAGDGQERDCQVAGGENGANADDEDGGNASEAGEDVSASEYAGDECSRGE</sequence>
<accession>F6HAK8</accession>
<proteinExistence type="predicted"/>
<gene>
    <name evidence="2" type="ordered locus">VIT_16s0022g01790</name>
</gene>
<dbReference type="PaxDb" id="29760-VIT_16s0022g01790.t01"/>